<evidence type="ECO:0008006" key="10">
    <source>
        <dbReference type="Google" id="ProtNLM"/>
    </source>
</evidence>
<keyword evidence="4" id="KW-0479">Metal-binding</keyword>
<evidence type="ECO:0000256" key="1">
    <source>
        <dbReference type="ARBA" id="ARBA00001971"/>
    </source>
</evidence>
<dbReference type="SUPFAM" id="SSF48264">
    <property type="entry name" value="Cytochrome P450"/>
    <property type="match status" value="1"/>
</dbReference>
<dbReference type="PANTHER" id="PTHR24305">
    <property type="entry name" value="CYTOCHROME P450"/>
    <property type="match status" value="1"/>
</dbReference>
<dbReference type="InterPro" id="IPR036396">
    <property type="entry name" value="Cyt_P450_sf"/>
</dbReference>
<protein>
    <recommendedName>
        <fullName evidence="10">Cytochrome P450</fullName>
    </recommendedName>
</protein>
<dbReference type="Proteomes" id="UP001590951">
    <property type="component" value="Unassembled WGS sequence"/>
</dbReference>
<evidence type="ECO:0000256" key="7">
    <source>
        <dbReference type="ARBA" id="ARBA00023033"/>
    </source>
</evidence>
<evidence type="ECO:0000256" key="6">
    <source>
        <dbReference type="ARBA" id="ARBA00023004"/>
    </source>
</evidence>
<evidence type="ECO:0000313" key="8">
    <source>
        <dbReference type="EMBL" id="KAL2051645.1"/>
    </source>
</evidence>
<accession>A0ABR4B234</accession>
<comment type="caution">
    <text evidence="8">The sequence shown here is derived from an EMBL/GenBank/DDBJ whole genome shotgun (WGS) entry which is preliminary data.</text>
</comment>
<keyword evidence="3" id="KW-0349">Heme</keyword>
<evidence type="ECO:0000256" key="4">
    <source>
        <dbReference type="ARBA" id="ARBA00022723"/>
    </source>
</evidence>
<comment type="cofactor">
    <cofactor evidence="1">
        <name>heme</name>
        <dbReference type="ChEBI" id="CHEBI:30413"/>
    </cofactor>
</comment>
<comment type="similarity">
    <text evidence="2">Belongs to the cytochrome P450 family.</text>
</comment>
<organism evidence="8 9">
    <name type="scientific">Lepraria finkii</name>
    <dbReference type="NCBI Taxonomy" id="1340010"/>
    <lineage>
        <taxon>Eukaryota</taxon>
        <taxon>Fungi</taxon>
        <taxon>Dikarya</taxon>
        <taxon>Ascomycota</taxon>
        <taxon>Pezizomycotina</taxon>
        <taxon>Lecanoromycetes</taxon>
        <taxon>OSLEUM clade</taxon>
        <taxon>Lecanoromycetidae</taxon>
        <taxon>Lecanorales</taxon>
        <taxon>Lecanorineae</taxon>
        <taxon>Stereocaulaceae</taxon>
        <taxon>Lepraria</taxon>
    </lineage>
</organism>
<dbReference type="InterPro" id="IPR050121">
    <property type="entry name" value="Cytochrome_P450_monoxygenase"/>
</dbReference>
<reference evidence="8 9" key="1">
    <citation type="submission" date="2024-09" db="EMBL/GenBank/DDBJ databases">
        <title>Rethinking Asexuality: The Enigmatic Case of Functional Sexual Genes in Lepraria (Stereocaulaceae).</title>
        <authorList>
            <person name="Doellman M."/>
            <person name="Sun Y."/>
            <person name="Barcenas-Pena A."/>
            <person name="Lumbsch H.T."/>
            <person name="Grewe F."/>
        </authorList>
    </citation>
    <scope>NUCLEOTIDE SEQUENCE [LARGE SCALE GENOMIC DNA]</scope>
    <source>
        <strain evidence="8 9">Grewe 0041</strain>
    </source>
</reference>
<dbReference type="PANTHER" id="PTHR24305:SF237">
    <property type="entry name" value="CYTOCHROME P450 MONOOXYGENASE ATNE-RELATED"/>
    <property type="match status" value="1"/>
</dbReference>
<proteinExistence type="inferred from homology"/>
<dbReference type="InterPro" id="IPR001128">
    <property type="entry name" value="Cyt_P450"/>
</dbReference>
<evidence type="ECO:0000256" key="3">
    <source>
        <dbReference type="ARBA" id="ARBA00022617"/>
    </source>
</evidence>
<dbReference type="EMBL" id="JBHFEH010000033">
    <property type="protein sequence ID" value="KAL2051645.1"/>
    <property type="molecule type" value="Genomic_DNA"/>
</dbReference>
<sequence length="169" mass="18861">MRFACPALFNVKPSAWYNSDKWIFPEMADEQKCFLEISTKYSEERMVPQERKSEWNDIMSALLATRDPKTGTKLTEAEIWGEAHLMIAAGGDITSTVLASVLFYLFRSPTAYARLSDEIRTIFPTIEAIRKGTSSTPAAISAPALTKRWGSHLRLRELSGAKSALVARG</sequence>
<name>A0ABR4B234_9LECA</name>
<evidence type="ECO:0000256" key="2">
    <source>
        <dbReference type="ARBA" id="ARBA00010617"/>
    </source>
</evidence>
<keyword evidence="7" id="KW-0503">Monooxygenase</keyword>
<evidence type="ECO:0000256" key="5">
    <source>
        <dbReference type="ARBA" id="ARBA00023002"/>
    </source>
</evidence>
<keyword evidence="9" id="KW-1185">Reference proteome</keyword>
<dbReference type="Pfam" id="PF00067">
    <property type="entry name" value="p450"/>
    <property type="match status" value="1"/>
</dbReference>
<keyword evidence="5" id="KW-0560">Oxidoreductase</keyword>
<keyword evidence="6" id="KW-0408">Iron</keyword>
<evidence type="ECO:0000313" key="9">
    <source>
        <dbReference type="Proteomes" id="UP001590951"/>
    </source>
</evidence>
<gene>
    <name evidence="8" type="ORF">ABVK25_008059</name>
</gene>
<dbReference type="Gene3D" id="1.10.630.10">
    <property type="entry name" value="Cytochrome P450"/>
    <property type="match status" value="1"/>
</dbReference>